<reference evidence="1 2" key="1">
    <citation type="submission" date="2021-06" db="EMBL/GenBank/DDBJ databases">
        <title>Caerostris extrusa draft genome.</title>
        <authorList>
            <person name="Kono N."/>
            <person name="Arakawa K."/>
        </authorList>
    </citation>
    <scope>NUCLEOTIDE SEQUENCE [LARGE SCALE GENOMIC DNA]</scope>
</reference>
<gene>
    <name evidence="1" type="ORF">CEXT_625251</name>
</gene>
<dbReference type="Proteomes" id="UP001054945">
    <property type="component" value="Unassembled WGS sequence"/>
</dbReference>
<comment type="caution">
    <text evidence="1">The sequence shown here is derived from an EMBL/GenBank/DDBJ whole genome shotgun (WGS) entry which is preliminary data.</text>
</comment>
<protein>
    <submittedName>
        <fullName evidence="1">Uncharacterized protein</fullName>
    </submittedName>
</protein>
<name>A0AAV4NGB6_CAEEX</name>
<sequence>MTSILTKGLVEFLEYIRYEPNDEKHNMKLVTQTRKESKEKLYWMSSKWSIIFLLFFNTEICSVYVKDFGGSALISCESCRNRIPQWLHKPQTIEPLCSGTSGTKNSWESSSNM</sequence>
<dbReference type="EMBL" id="BPLR01020861">
    <property type="protein sequence ID" value="GIX83355.1"/>
    <property type="molecule type" value="Genomic_DNA"/>
</dbReference>
<evidence type="ECO:0000313" key="1">
    <source>
        <dbReference type="EMBL" id="GIX83355.1"/>
    </source>
</evidence>
<organism evidence="1 2">
    <name type="scientific">Caerostris extrusa</name>
    <name type="common">Bark spider</name>
    <name type="synonym">Caerostris bankana</name>
    <dbReference type="NCBI Taxonomy" id="172846"/>
    <lineage>
        <taxon>Eukaryota</taxon>
        <taxon>Metazoa</taxon>
        <taxon>Ecdysozoa</taxon>
        <taxon>Arthropoda</taxon>
        <taxon>Chelicerata</taxon>
        <taxon>Arachnida</taxon>
        <taxon>Araneae</taxon>
        <taxon>Araneomorphae</taxon>
        <taxon>Entelegynae</taxon>
        <taxon>Araneoidea</taxon>
        <taxon>Araneidae</taxon>
        <taxon>Caerostris</taxon>
    </lineage>
</organism>
<dbReference type="AlphaFoldDB" id="A0AAV4NGB6"/>
<keyword evidence="2" id="KW-1185">Reference proteome</keyword>
<evidence type="ECO:0000313" key="2">
    <source>
        <dbReference type="Proteomes" id="UP001054945"/>
    </source>
</evidence>
<accession>A0AAV4NGB6</accession>
<proteinExistence type="predicted"/>